<evidence type="ECO:0000313" key="2">
    <source>
        <dbReference type="Proteomes" id="UP001314170"/>
    </source>
</evidence>
<dbReference type="AlphaFoldDB" id="A0AAV1RUR4"/>
<proteinExistence type="predicted"/>
<sequence length="143" mass="16467">MEAINFDRVAVSVGSFSRSSSSISITYFCRFPGQKLKDVVSLSKAKMQKESAVAGDRTRVTRVTGGNTHHYTTTTSLLTRKHYYEQRSYREERSSDENWKLESLWNNKHEGVGEISKQRVLRSVLPAFELDSMELKLEKCHWS</sequence>
<reference evidence="1 2" key="1">
    <citation type="submission" date="2024-01" db="EMBL/GenBank/DDBJ databases">
        <authorList>
            <person name="Waweru B."/>
        </authorList>
    </citation>
    <scope>NUCLEOTIDE SEQUENCE [LARGE SCALE GENOMIC DNA]</scope>
</reference>
<evidence type="ECO:0000313" key="1">
    <source>
        <dbReference type="EMBL" id="CAK7339516.1"/>
    </source>
</evidence>
<protein>
    <submittedName>
        <fullName evidence="1">Uncharacterized protein</fullName>
    </submittedName>
</protein>
<organism evidence="1 2">
    <name type="scientific">Dovyalis caffra</name>
    <dbReference type="NCBI Taxonomy" id="77055"/>
    <lineage>
        <taxon>Eukaryota</taxon>
        <taxon>Viridiplantae</taxon>
        <taxon>Streptophyta</taxon>
        <taxon>Embryophyta</taxon>
        <taxon>Tracheophyta</taxon>
        <taxon>Spermatophyta</taxon>
        <taxon>Magnoliopsida</taxon>
        <taxon>eudicotyledons</taxon>
        <taxon>Gunneridae</taxon>
        <taxon>Pentapetalae</taxon>
        <taxon>rosids</taxon>
        <taxon>fabids</taxon>
        <taxon>Malpighiales</taxon>
        <taxon>Salicaceae</taxon>
        <taxon>Flacourtieae</taxon>
        <taxon>Dovyalis</taxon>
    </lineage>
</organism>
<comment type="caution">
    <text evidence="1">The sequence shown here is derived from an EMBL/GenBank/DDBJ whole genome shotgun (WGS) entry which is preliminary data.</text>
</comment>
<accession>A0AAV1RUR4</accession>
<name>A0AAV1RUR4_9ROSI</name>
<gene>
    <name evidence="1" type="ORF">DCAF_LOCUS14569</name>
</gene>
<dbReference type="EMBL" id="CAWUPB010001158">
    <property type="protein sequence ID" value="CAK7339516.1"/>
    <property type="molecule type" value="Genomic_DNA"/>
</dbReference>
<dbReference type="Proteomes" id="UP001314170">
    <property type="component" value="Unassembled WGS sequence"/>
</dbReference>
<keyword evidence="2" id="KW-1185">Reference proteome</keyword>